<dbReference type="EMBL" id="LMYN01000076">
    <property type="protein sequence ID" value="KSA00733.1"/>
    <property type="molecule type" value="Genomic_DNA"/>
</dbReference>
<dbReference type="AlphaFoldDB" id="A0A0V1PWS5"/>
<protein>
    <submittedName>
        <fullName evidence="2">Uncharacterized protein</fullName>
    </submittedName>
</protein>
<dbReference type="GeneID" id="26840512"/>
<evidence type="ECO:0000313" key="3">
    <source>
        <dbReference type="Proteomes" id="UP000054251"/>
    </source>
</evidence>
<gene>
    <name evidence="2" type="ORF">AC631_03503</name>
</gene>
<evidence type="ECO:0000256" key="1">
    <source>
        <dbReference type="SAM" id="MobiDB-lite"/>
    </source>
</evidence>
<dbReference type="Gene3D" id="2.30.30.490">
    <property type="match status" value="1"/>
</dbReference>
<name>A0A0V1PWS5_9ASCO</name>
<dbReference type="RefSeq" id="XP_015466835.1">
    <property type="nucleotide sequence ID" value="XM_015612332.1"/>
</dbReference>
<evidence type="ECO:0000313" key="2">
    <source>
        <dbReference type="EMBL" id="KSA00733.1"/>
    </source>
</evidence>
<dbReference type="SUPFAM" id="SSF82061">
    <property type="entry name" value="BAH domain"/>
    <property type="match status" value="1"/>
</dbReference>
<dbReference type="Proteomes" id="UP000054251">
    <property type="component" value="Unassembled WGS sequence"/>
</dbReference>
<reference evidence="2 3" key="1">
    <citation type="submission" date="2015-11" db="EMBL/GenBank/DDBJ databases">
        <title>The genome of Debaryomyces fabryi.</title>
        <authorList>
            <person name="Tafer H."/>
            <person name="Lopandic K."/>
        </authorList>
    </citation>
    <scope>NUCLEOTIDE SEQUENCE [LARGE SCALE GENOMIC DNA]</scope>
    <source>
        <strain evidence="2 3">CBS 789</strain>
    </source>
</reference>
<comment type="caution">
    <text evidence="2">The sequence shown here is derived from an EMBL/GenBank/DDBJ whole genome shotgun (WGS) entry which is preliminary data.</text>
</comment>
<keyword evidence="3" id="KW-1185">Reference proteome</keyword>
<organism evidence="2 3">
    <name type="scientific">Debaryomyces fabryi</name>
    <dbReference type="NCBI Taxonomy" id="58627"/>
    <lineage>
        <taxon>Eukaryota</taxon>
        <taxon>Fungi</taxon>
        <taxon>Dikarya</taxon>
        <taxon>Ascomycota</taxon>
        <taxon>Saccharomycotina</taxon>
        <taxon>Pichiomycetes</taxon>
        <taxon>Debaryomycetaceae</taxon>
        <taxon>Debaryomyces</taxon>
    </lineage>
</organism>
<dbReference type="InterPro" id="IPR043151">
    <property type="entry name" value="BAH_sf"/>
</dbReference>
<feature type="region of interest" description="Disordered" evidence="1">
    <location>
        <begin position="22"/>
        <end position="53"/>
    </location>
</feature>
<sequence length="89" mass="10483">MAKSQRDLKGWQYFLDDAELNKSENVNGEPTTPSRRSRRGKSTSSQKISLKRDEDELEIREGDFCLFNKIIIPRRLQLLKRLNLVMIIF</sequence>
<proteinExistence type="predicted"/>
<accession>A0A0V1PWS5</accession>